<gene>
    <name evidence="1" type="ORF">PLICRDRAFT_180652</name>
</gene>
<reference evidence="1 2" key="1">
    <citation type="submission" date="2014-06" db="EMBL/GenBank/DDBJ databases">
        <title>Evolutionary Origins and Diversification of the Mycorrhizal Mutualists.</title>
        <authorList>
            <consortium name="DOE Joint Genome Institute"/>
            <consortium name="Mycorrhizal Genomics Consortium"/>
            <person name="Kohler A."/>
            <person name="Kuo A."/>
            <person name="Nagy L.G."/>
            <person name="Floudas D."/>
            <person name="Copeland A."/>
            <person name="Barry K.W."/>
            <person name="Cichocki N."/>
            <person name="Veneault-Fourrey C."/>
            <person name="LaButti K."/>
            <person name="Lindquist E.A."/>
            <person name="Lipzen A."/>
            <person name="Lundell T."/>
            <person name="Morin E."/>
            <person name="Murat C."/>
            <person name="Riley R."/>
            <person name="Ohm R."/>
            <person name="Sun H."/>
            <person name="Tunlid A."/>
            <person name="Henrissat B."/>
            <person name="Grigoriev I.V."/>
            <person name="Hibbett D.S."/>
            <person name="Martin F."/>
        </authorList>
    </citation>
    <scope>NUCLEOTIDE SEQUENCE [LARGE SCALE GENOMIC DNA]</scope>
    <source>
        <strain evidence="1 2">FD-325 SS-3</strain>
    </source>
</reference>
<accession>A0A0C9SK56</accession>
<dbReference type="AlphaFoldDB" id="A0A0C9SK56"/>
<protein>
    <submittedName>
        <fullName evidence="1">Uncharacterized protein</fullName>
    </submittedName>
</protein>
<keyword evidence="2" id="KW-1185">Reference proteome</keyword>
<evidence type="ECO:0000313" key="1">
    <source>
        <dbReference type="EMBL" id="KII83151.1"/>
    </source>
</evidence>
<organism evidence="1 2">
    <name type="scientific">Plicaturopsis crispa FD-325 SS-3</name>
    <dbReference type="NCBI Taxonomy" id="944288"/>
    <lineage>
        <taxon>Eukaryota</taxon>
        <taxon>Fungi</taxon>
        <taxon>Dikarya</taxon>
        <taxon>Basidiomycota</taxon>
        <taxon>Agaricomycotina</taxon>
        <taxon>Agaricomycetes</taxon>
        <taxon>Agaricomycetidae</taxon>
        <taxon>Amylocorticiales</taxon>
        <taxon>Amylocorticiaceae</taxon>
        <taxon>Plicatura</taxon>
        <taxon>Plicaturopsis crispa</taxon>
    </lineage>
</organism>
<name>A0A0C9SK56_PLICR</name>
<proteinExistence type="predicted"/>
<dbReference type="Proteomes" id="UP000053263">
    <property type="component" value="Unassembled WGS sequence"/>
</dbReference>
<dbReference type="HOGENOM" id="CLU_1461908_0_0_1"/>
<sequence>MPAKKNTARKTTGGTATRVDFKAAARSTNVNMDVDSDAEERVITTDGSGASMNTAGIAAGSETCANADEMILGKPLIVEDHDAGLFRSTIEPNVPLFDTPLRLDSTFQANSVSRVCTMPTIIFNFRLASIAETETVGLTVFNHLESYYRSKIRLGYQDVKFAFKDLDDVKKYQEKLEKTISKLQG</sequence>
<dbReference type="EMBL" id="KN832581">
    <property type="protein sequence ID" value="KII83151.1"/>
    <property type="molecule type" value="Genomic_DNA"/>
</dbReference>
<evidence type="ECO:0000313" key="2">
    <source>
        <dbReference type="Proteomes" id="UP000053263"/>
    </source>
</evidence>